<evidence type="ECO:0000256" key="3">
    <source>
        <dbReference type="ARBA" id="ARBA00022806"/>
    </source>
</evidence>
<dbReference type="InterPro" id="IPR027417">
    <property type="entry name" value="P-loop_NTPase"/>
</dbReference>
<dbReference type="Gene3D" id="3.40.50.300">
    <property type="entry name" value="P-loop containing nucleotide triphosphate hydrolases"/>
    <property type="match status" value="1"/>
</dbReference>
<comment type="caution">
    <text evidence="6">The sequence shown here is derived from an EMBL/GenBank/DDBJ whole genome shotgun (WGS) entry which is preliminary data.</text>
</comment>
<name>A0A7C3C2G9_9PROT</name>
<keyword evidence="3" id="KW-0347">Helicase</keyword>
<evidence type="ECO:0000256" key="1">
    <source>
        <dbReference type="ARBA" id="ARBA00022741"/>
    </source>
</evidence>
<dbReference type="Pfam" id="PF00580">
    <property type="entry name" value="UvrD-helicase"/>
    <property type="match status" value="1"/>
</dbReference>
<sequence>MTQDTHVTDYQTAVSMQNMAADPLHSVFVSANAGSGKTRVLVNRVSRILLSGTGKDRIEP</sequence>
<dbReference type="Proteomes" id="UP000886042">
    <property type="component" value="Unassembled WGS sequence"/>
</dbReference>
<dbReference type="SUPFAM" id="SSF52540">
    <property type="entry name" value="P-loop containing nucleoside triphosphate hydrolases"/>
    <property type="match status" value="1"/>
</dbReference>
<evidence type="ECO:0000256" key="4">
    <source>
        <dbReference type="ARBA" id="ARBA00022840"/>
    </source>
</evidence>
<evidence type="ECO:0000313" key="6">
    <source>
        <dbReference type="EMBL" id="HFB55539.1"/>
    </source>
</evidence>
<protein>
    <recommendedName>
        <fullName evidence="5">UvrD-like helicase ATP-binding domain-containing protein</fullName>
    </recommendedName>
</protein>
<evidence type="ECO:0000256" key="2">
    <source>
        <dbReference type="ARBA" id="ARBA00022801"/>
    </source>
</evidence>
<keyword evidence="2" id="KW-0378">Hydrolase</keyword>
<dbReference type="InterPro" id="IPR014016">
    <property type="entry name" value="UvrD-like_ATP-bd"/>
</dbReference>
<feature type="non-terminal residue" evidence="6">
    <location>
        <position position="60"/>
    </location>
</feature>
<organism evidence="6">
    <name type="scientific">Hellea balneolensis</name>
    <dbReference type="NCBI Taxonomy" id="287478"/>
    <lineage>
        <taxon>Bacteria</taxon>
        <taxon>Pseudomonadati</taxon>
        <taxon>Pseudomonadota</taxon>
        <taxon>Alphaproteobacteria</taxon>
        <taxon>Maricaulales</taxon>
        <taxon>Robiginitomaculaceae</taxon>
        <taxon>Hellea</taxon>
    </lineage>
</organism>
<evidence type="ECO:0000259" key="5">
    <source>
        <dbReference type="Pfam" id="PF00580"/>
    </source>
</evidence>
<gene>
    <name evidence="6" type="ORF">ENJ46_06400</name>
</gene>
<keyword evidence="1" id="KW-0547">Nucleotide-binding</keyword>
<dbReference type="GO" id="GO:0005524">
    <property type="term" value="F:ATP binding"/>
    <property type="evidence" value="ECO:0007669"/>
    <property type="project" value="UniProtKB-KW"/>
</dbReference>
<reference evidence="6" key="1">
    <citation type="journal article" date="2020" name="mSystems">
        <title>Genome- and Community-Level Interaction Insights into Carbon Utilization and Element Cycling Functions of Hydrothermarchaeota in Hydrothermal Sediment.</title>
        <authorList>
            <person name="Zhou Z."/>
            <person name="Liu Y."/>
            <person name="Xu W."/>
            <person name="Pan J."/>
            <person name="Luo Z.H."/>
            <person name="Li M."/>
        </authorList>
    </citation>
    <scope>NUCLEOTIDE SEQUENCE [LARGE SCALE GENOMIC DNA]</scope>
    <source>
        <strain evidence="6">HyVt-489</strain>
    </source>
</reference>
<keyword evidence="4" id="KW-0067">ATP-binding</keyword>
<dbReference type="GO" id="GO:0016787">
    <property type="term" value="F:hydrolase activity"/>
    <property type="evidence" value="ECO:0007669"/>
    <property type="project" value="UniProtKB-KW"/>
</dbReference>
<feature type="domain" description="UvrD-like helicase ATP-binding" evidence="5">
    <location>
        <begin position="19"/>
        <end position="52"/>
    </location>
</feature>
<dbReference type="GO" id="GO:0004386">
    <property type="term" value="F:helicase activity"/>
    <property type="evidence" value="ECO:0007669"/>
    <property type="project" value="UniProtKB-KW"/>
</dbReference>
<dbReference type="AlphaFoldDB" id="A0A7C3C2G9"/>
<dbReference type="EMBL" id="DRMN01000410">
    <property type="protein sequence ID" value="HFB55539.1"/>
    <property type="molecule type" value="Genomic_DNA"/>
</dbReference>
<proteinExistence type="predicted"/>
<accession>A0A7C3C2G9</accession>